<dbReference type="Pfam" id="PF00288">
    <property type="entry name" value="GHMP_kinases_N"/>
    <property type="match status" value="1"/>
</dbReference>
<dbReference type="InterPro" id="IPR013750">
    <property type="entry name" value="GHMP_kinase_C_dom"/>
</dbReference>
<evidence type="ECO:0000256" key="7">
    <source>
        <dbReference type="ARBA" id="ARBA00022697"/>
    </source>
</evidence>
<evidence type="ECO:0000256" key="4">
    <source>
        <dbReference type="ARBA" id="ARBA00017858"/>
    </source>
</evidence>
<keyword evidence="5 13" id="KW-0028">Amino-acid biosynthesis</keyword>
<reference evidence="17" key="1">
    <citation type="journal article" date="2019" name="Int. J. Syst. Evol. Microbiol.">
        <title>The Global Catalogue of Microorganisms (GCM) 10K type strain sequencing project: providing services to taxonomists for standard genome sequencing and annotation.</title>
        <authorList>
            <consortium name="The Broad Institute Genomics Platform"/>
            <consortium name="The Broad Institute Genome Sequencing Center for Infectious Disease"/>
            <person name="Wu L."/>
            <person name="Ma J."/>
        </authorList>
    </citation>
    <scope>NUCLEOTIDE SEQUENCE [LARGE SCALE GENOMIC DNA]</scope>
    <source>
        <strain evidence="17">IBRC-M 10813</strain>
    </source>
</reference>
<keyword evidence="13" id="KW-0963">Cytoplasm</keyword>
<dbReference type="PROSITE" id="PS00627">
    <property type="entry name" value="GHMP_KINASES_ATP"/>
    <property type="match status" value="1"/>
</dbReference>
<dbReference type="Proteomes" id="UP001595843">
    <property type="component" value="Unassembled WGS sequence"/>
</dbReference>
<comment type="catalytic activity">
    <reaction evidence="11 13">
        <text>L-homoserine + ATP = O-phospho-L-homoserine + ADP + H(+)</text>
        <dbReference type="Rhea" id="RHEA:13985"/>
        <dbReference type="ChEBI" id="CHEBI:15378"/>
        <dbReference type="ChEBI" id="CHEBI:30616"/>
        <dbReference type="ChEBI" id="CHEBI:57476"/>
        <dbReference type="ChEBI" id="CHEBI:57590"/>
        <dbReference type="ChEBI" id="CHEBI:456216"/>
        <dbReference type="EC" id="2.7.1.39"/>
    </reaction>
</comment>
<accession>A0ABV8JI06</accession>
<dbReference type="InterPro" id="IPR036554">
    <property type="entry name" value="GHMP_kinase_C_sf"/>
</dbReference>
<comment type="caution">
    <text evidence="16">The sequence shown here is derived from an EMBL/GenBank/DDBJ whole genome shotgun (WGS) entry which is preliminary data.</text>
</comment>
<dbReference type="InterPro" id="IPR006204">
    <property type="entry name" value="GHMP_kinase_N_dom"/>
</dbReference>
<evidence type="ECO:0000256" key="5">
    <source>
        <dbReference type="ARBA" id="ARBA00022605"/>
    </source>
</evidence>
<evidence type="ECO:0000313" key="17">
    <source>
        <dbReference type="Proteomes" id="UP001595843"/>
    </source>
</evidence>
<dbReference type="InterPro" id="IPR014721">
    <property type="entry name" value="Ribsml_uS5_D2-typ_fold_subgr"/>
</dbReference>
<keyword evidence="9 13" id="KW-0418">Kinase</keyword>
<dbReference type="NCBIfam" id="TIGR00191">
    <property type="entry name" value="thrB"/>
    <property type="match status" value="1"/>
</dbReference>
<keyword evidence="8 13" id="KW-0547">Nucleotide-binding</keyword>
<sequence>MEEFQPFETVVPGSTANLGSGFDSIGMALDRFLRLHIEPSDQLELDPKGEALAQVERGRDNLVFRVMEQLFRKAGQQMPSLRIVAESDIPLARGLGSSAAAIVAGLMAANYLLGKPFSRKELFREATEWEGHPDNVGASLFGGVVIASWDGEQVHRVSAPVPPFQLVAAIPRVSLATSRAREVLPASISHGEAVLGSSRANLLTAALLTGDGELLRVGMKDRFHQPYRMALVPGLEELIQEAENYGALGVALSGAGPTVVAFASDPDSVVRYMERVFQRLDVEADIIRLRPSGQGAVVRLTGEEPRSKLVGNIKGASR</sequence>
<comment type="pathway">
    <text evidence="1 13">Amino-acid biosynthesis; L-threonine biosynthesis; L-threonine from L-aspartate: step 4/5.</text>
</comment>
<evidence type="ECO:0000256" key="6">
    <source>
        <dbReference type="ARBA" id="ARBA00022679"/>
    </source>
</evidence>
<protein>
    <recommendedName>
        <fullName evidence="4 13">Homoserine kinase</fullName>
        <shortName evidence="13">HK</shortName>
        <shortName evidence="13">HSK</shortName>
        <ecNumber evidence="3 13">2.7.1.39</ecNumber>
    </recommendedName>
</protein>
<evidence type="ECO:0000256" key="11">
    <source>
        <dbReference type="ARBA" id="ARBA00049375"/>
    </source>
</evidence>
<evidence type="ECO:0000256" key="1">
    <source>
        <dbReference type="ARBA" id="ARBA00005015"/>
    </source>
</evidence>
<evidence type="ECO:0000259" key="14">
    <source>
        <dbReference type="Pfam" id="PF00288"/>
    </source>
</evidence>
<dbReference type="RefSeq" id="WP_380706166.1">
    <property type="nucleotide sequence ID" value="NZ_JBHSAP010000018.1"/>
</dbReference>
<dbReference type="GO" id="GO:0004413">
    <property type="term" value="F:homoserine kinase activity"/>
    <property type="evidence" value="ECO:0007669"/>
    <property type="project" value="UniProtKB-EC"/>
</dbReference>
<dbReference type="EC" id="2.7.1.39" evidence="3 13"/>
<dbReference type="PANTHER" id="PTHR20861:SF1">
    <property type="entry name" value="HOMOSERINE KINASE"/>
    <property type="match status" value="1"/>
</dbReference>
<dbReference type="InterPro" id="IPR000870">
    <property type="entry name" value="Homoserine_kinase"/>
</dbReference>
<dbReference type="SUPFAM" id="SSF55060">
    <property type="entry name" value="GHMP Kinase, C-terminal domain"/>
    <property type="match status" value="1"/>
</dbReference>
<dbReference type="PANTHER" id="PTHR20861">
    <property type="entry name" value="HOMOSERINE/4-DIPHOSPHOCYTIDYL-2-C-METHYL-D-ERYTHRITOL KINASE"/>
    <property type="match status" value="1"/>
</dbReference>
<dbReference type="Gene3D" id="3.30.70.890">
    <property type="entry name" value="GHMP kinase, C-terminal domain"/>
    <property type="match status" value="1"/>
</dbReference>
<feature type="domain" description="GHMP kinase N-terminal" evidence="14">
    <location>
        <begin position="61"/>
        <end position="143"/>
    </location>
</feature>
<keyword evidence="10 13" id="KW-0067">ATP-binding</keyword>
<evidence type="ECO:0000313" key="16">
    <source>
        <dbReference type="EMBL" id="MFC4078358.1"/>
    </source>
</evidence>
<evidence type="ECO:0000256" key="2">
    <source>
        <dbReference type="ARBA" id="ARBA00007370"/>
    </source>
</evidence>
<feature type="binding site" evidence="13">
    <location>
        <begin position="90"/>
        <end position="100"/>
    </location>
    <ligand>
        <name>ATP</name>
        <dbReference type="ChEBI" id="CHEBI:30616"/>
    </ligand>
</feature>
<evidence type="ECO:0000256" key="9">
    <source>
        <dbReference type="ARBA" id="ARBA00022777"/>
    </source>
</evidence>
<keyword evidence="7 13" id="KW-0791">Threonine biosynthesis</keyword>
<gene>
    <name evidence="13 16" type="primary">thrB</name>
    <name evidence="16" type="ORF">ACFOUO_16290</name>
</gene>
<dbReference type="PRINTS" id="PR00958">
    <property type="entry name" value="HOMSERKINASE"/>
</dbReference>
<dbReference type="EMBL" id="JBHSAP010000018">
    <property type="protein sequence ID" value="MFC4078358.1"/>
    <property type="molecule type" value="Genomic_DNA"/>
</dbReference>
<dbReference type="HAMAP" id="MF_00384">
    <property type="entry name" value="Homoser_kinase"/>
    <property type="match status" value="1"/>
</dbReference>
<dbReference type="PIRSF" id="PIRSF000676">
    <property type="entry name" value="Homoser_kin"/>
    <property type="match status" value="1"/>
</dbReference>
<name>A0ABV8JI06_9BACL</name>
<dbReference type="Gene3D" id="3.30.230.10">
    <property type="match status" value="1"/>
</dbReference>
<keyword evidence="17" id="KW-1185">Reference proteome</keyword>
<dbReference type="InterPro" id="IPR020568">
    <property type="entry name" value="Ribosomal_Su5_D2-typ_SF"/>
</dbReference>
<comment type="similarity">
    <text evidence="2 13">Belongs to the GHMP kinase family. Homoserine kinase subfamily.</text>
</comment>
<evidence type="ECO:0000256" key="13">
    <source>
        <dbReference type="HAMAP-Rule" id="MF_00384"/>
    </source>
</evidence>
<comment type="function">
    <text evidence="12 13">Catalyzes the ATP-dependent phosphorylation of L-homoserine to L-homoserine phosphate.</text>
</comment>
<dbReference type="InterPro" id="IPR006203">
    <property type="entry name" value="GHMP_knse_ATP-bd_CS"/>
</dbReference>
<evidence type="ECO:0000256" key="12">
    <source>
        <dbReference type="ARBA" id="ARBA00049954"/>
    </source>
</evidence>
<proteinExistence type="inferred from homology"/>
<feature type="domain" description="GHMP kinase C-terminal" evidence="15">
    <location>
        <begin position="205"/>
        <end position="275"/>
    </location>
</feature>
<dbReference type="SUPFAM" id="SSF54211">
    <property type="entry name" value="Ribosomal protein S5 domain 2-like"/>
    <property type="match status" value="1"/>
</dbReference>
<evidence type="ECO:0000256" key="3">
    <source>
        <dbReference type="ARBA" id="ARBA00012078"/>
    </source>
</evidence>
<evidence type="ECO:0000259" key="15">
    <source>
        <dbReference type="Pfam" id="PF08544"/>
    </source>
</evidence>
<evidence type="ECO:0000256" key="10">
    <source>
        <dbReference type="ARBA" id="ARBA00022840"/>
    </source>
</evidence>
<evidence type="ECO:0000256" key="8">
    <source>
        <dbReference type="ARBA" id="ARBA00022741"/>
    </source>
</evidence>
<organism evidence="16 17">
    <name type="scientific">Salinithrix halophila</name>
    <dbReference type="NCBI Taxonomy" id="1485204"/>
    <lineage>
        <taxon>Bacteria</taxon>
        <taxon>Bacillati</taxon>
        <taxon>Bacillota</taxon>
        <taxon>Bacilli</taxon>
        <taxon>Bacillales</taxon>
        <taxon>Thermoactinomycetaceae</taxon>
        <taxon>Salinithrix</taxon>
    </lineage>
</organism>
<dbReference type="Pfam" id="PF08544">
    <property type="entry name" value="GHMP_kinases_C"/>
    <property type="match status" value="1"/>
</dbReference>
<comment type="subcellular location">
    <subcellularLocation>
        <location evidence="13">Cytoplasm</location>
    </subcellularLocation>
</comment>
<keyword evidence="6 13" id="KW-0808">Transferase</keyword>